<dbReference type="Pfam" id="PF13560">
    <property type="entry name" value="HTH_31"/>
    <property type="match status" value="1"/>
</dbReference>
<dbReference type="InterPro" id="IPR010982">
    <property type="entry name" value="Lambda_DNA-bd_dom_sf"/>
</dbReference>
<proteinExistence type="predicted"/>
<dbReference type="GO" id="GO:0003677">
    <property type="term" value="F:DNA binding"/>
    <property type="evidence" value="ECO:0007669"/>
    <property type="project" value="InterPro"/>
</dbReference>
<evidence type="ECO:0000313" key="3">
    <source>
        <dbReference type="Proteomes" id="UP000541810"/>
    </source>
</evidence>
<keyword evidence="3" id="KW-1185">Reference proteome</keyword>
<gene>
    <name evidence="2" type="ORF">HNQ40_001121</name>
</gene>
<dbReference type="AlphaFoldDB" id="A0A7X0LJG1"/>
<organism evidence="2 3">
    <name type="scientific">Algisphaera agarilytica</name>
    <dbReference type="NCBI Taxonomy" id="1385975"/>
    <lineage>
        <taxon>Bacteria</taxon>
        <taxon>Pseudomonadati</taxon>
        <taxon>Planctomycetota</taxon>
        <taxon>Phycisphaerae</taxon>
        <taxon>Phycisphaerales</taxon>
        <taxon>Phycisphaeraceae</taxon>
        <taxon>Algisphaera</taxon>
    </lineage>
</organism>
<protein>
    <submittedName>
        <fullName evidence="2">Transcriptional regulator with XRE-family HTH domain</fullName>
    </submittedName>
</protein>
<feature type="domain" description="HTH cro/C1-type" evidence="1">
    <location>
        <begin position="19"/>
        <end position="80"/>
    </location>
</feature>
<dbReference type="RefSeq" id="WP_184676900.1">
    <property type="nucleotide sequence ID" value="NZ_JACHGY010000001.1"/>
</dbReference>
<reference evidence="2 3" key="1">
    <citation type="submission" date="2020-08" db="EMBL/GenBank/DDBJ databases">
        <title>Genomic Encyclopedia of Type Strains, Phase IV (KMG-IV): sequencing the most valuable type-strain genomes for metagenomic binning, comparative biology and taxonomic classification.</title>
        <authorList>
            <person name="Goeker M."/>
        </authorList>
    </citation>
    <scope>NUCLEOTIDE SEQUENCE [LARGE SCALE GENOMIC DNA]</scope>
    <source>
        <strain evidence="2 3">DSM 103725</strain>
    </source>
</reference>
<accession>A0A7X0LJG1</accession>
<dbReference type="Proteomes" id="UP000541810">
    <property type="component" value="Unassembled WGS sequence"/>
</dbReference>
<dbReference type="InterPro" id="IPR001387">
    <property type="entry name" value="Cro/C1-type_HTH"/>
</dbReference>
<evidence type="ECO:0000313" key="2">
    <source>
        <dbReference type="EMBL" id="MBB6429315.1"/>
    </source>
</evidence>
<dbReference type="SUPFAM" id="SSF47413">
    <property type="entry name" value="lambda repressor-like DNA-binding domains"/>
    <property type="match status" value="1"/>
</dbReference>
<dbReference type="PROSITE" id="PS50943">
    <property type="entry name" value="HTH_CROC1"/>
    <property type="match status" value="1"/>
</dbReference>
<sequence length="255" mass="27354">MIEATAQPDQLRVSRGEALRKARKAAALSAERLAEFVNERTSGSAITKHAIYSYEQGKVLLSREVGHRIAQALQLHPGQLLLGDPDYRSTAEGNIQTIESDSAVDHAAAVEPGVAVELRVELVVGAQQALPASQVLARLLGAAKLGRVDIAGHLDVFHLLLEDTAPLLDSPAALAVRDFGDQAGNEHPFALLQVIEQLQDVVAKTLEQLIDPHADTALSRHRLCMEQSRTLGQLAQTLAGEIDACNKRLPGVSLD</sequence>
<evidence type="ECO:0000259" key="1">
    <source>
        <dbReference type="PROSITE" id="PS50943"/>
    </source>
</evidence>
<dbReference type="Gene3D" id="1.10.260.40">
    <property type="entry name" value="lambda repressor-like DNA-binding domains"/>
    <property type="match status" value="1"/>
</dbReference>
<comment type="caution">
    <text evidence="2">The sequence shown here is derived from an EMBL/GenBank/DDBJ whole genome shotgun (WGS) entry which is preliminary data.</text>
</comment>
<name>A0A7X0LJG1_9BACT</name>
<dbReference type="EMBL" id="JACHGY010000001">
    <property type="protein sequence ID" value="MBB6429315.1"/>
    <property type="molecule type" value="Genomic_DNA"/>
</dbReference>